<dbReference type="Gene3D" id="3.50.50.60">
    <property type="entry name" value="FAD/NAD(P)-binding domain"/>
    <property type="match status" value="1"/>
</dbReference>
<proteinExistence type="inferred from homology"/>
<keyword evidence="8" id="KW-1185">Reference proteome</keyword>
<evidence type="ECO:0000313" key="7">
    <source>
        <dbReference type="EMBL" id="KAK2596296.1"/>
    </source>
</evidence>
<evidence type="ECO:0000259" key="6">
    <source>
        <dbReference type="Pfam" id="PF01494"/>
    </source>
</evidence>
<dbReference type="AlphaFoldDB" id="A0AAD9S291"/>
<evidence type="ECO:0000256" key="1">
    <source>
        <dbReference type="ARBA" id="ARBA00007992"/>
    </source>
</evidence>
<dbReference type="InterPro" id="IPR002938">
    <property type="entry name" value="FAD-bd"/>
</dbReference>
<dbReference type="EMBL" id="JAUJFL010000011">
    <property type="protein sequence ID" value="KAK2596296.1"/>
    <property type="molecule type" value="Genomic_DNA"/>
</dbReference>
<evidence type="ECO:0000256" key="5">
    <source>
        <dbReference type="ARBA" id="ARBA00023033"/>
    </source>
</evidence>
<feature type="domain" description="FAD-binding" evidence="6">
    <location>
        <begin position="9"/>
        <end position="176"/>
    </location>
</feature>
<dbReference type="PRINTS" id="PR00420">
    <property type="entry name" value="RNGMNOXGNASE"/>
</dbReference>
<dbReference type="Gene3D" id="3.30.9.30">
    <property type="match status" value="1"/>
</dbReference>
<dbReference type="PANTHER" id="PTHR13789:SF314">
    <property type="entry name" value="FAD-BINDING DOMAIN-CONTAINING PROTEIN"/>
    <property type="match status" value="1"/>
</dbReference>
<keyword evidence="5" id="KW-0503">Monooxygenase</keyword>
<dbReference type="SUPFAM" id="SSF51905">
    <property type="entry name" value="FAD/NAD(P)-binding domain"/>
    <property type="match status" value="1"/>
</dbReference>
<comment type="caution">
    <text evidence="7">The sequence shown here is derived from an EMBL/GenBank/DDBJ whole genome shotgun (WGS) entry which is preliminary data.</text>
</comment>
<keyword evidence="2" id="KW-0285">Flavoprotein</keyword>
<sequence>MSEHTGLKITIIGGGIAGLFAARVLREKHRVTILERSSGGNEVGAAVTPGPNATRILDQYGWDPSRCGALVLGKTRTMDHNGNLIKETDLSGIKQAFGSDWHVVHRIDLWNELLRLATAPSEDLGIRGSPARVEWRAEVVDVDAESGDVKLGDGTVVPSDLVIGADGIKSATRHLVVGKEGDQPRPSGASIFRFILPRETVDKVDSQAIDPSRPAELTLRIALDGSRRTIVSYPCRNHELLNIGCIAPNSLIDLPPADSWVAPGEKADLLRVFGDFHFRPLLEYVYPAFAFA</sequence>
<dbReference type="PANTHER" id="PTHR13789">
    <property type="entry name" value="MONOOXYGENASE"/>
    <property type="match status" value="1"/>
</dbReference>
<reference evidence="7" key="1">
    <citation type="submission" date="2023-06" db="EMBL/GenBank/DDBJ databases">
        <authorList>
            <person name="Noh H."/>
        </authorList>
    </citation>
    <scope>NUCLEOTIDE SEQUENCE</scope>
    <source>
        <strain evidence="7">DUCC20226</strain>
    </source>
</reference>
<organism evidence="7 8">
    <name type="scientific">Phomopsis amygdali</name>
    <name type="common">Fusicoccum amygdali</name>
    <dbReference type="NCBI Taxonomy" id="1214568"/>
    <lineage>
        <taxon>Eukaryota</taxon>
        <taxon>Fungi</taxon>
        <taxon>Dikarya</taxon>
        <taxon>Ascomycota</taxon>
        <taxon>Pezizomycotina</taxon>
        <taxon>Sordariomycetes</taxon>
        <taxon>Sordariomycetidae</taxon>
        <taxon>Diaporthales</taxon>
        <taxon>Diaporthaceae</taxon>
        <taxon>Diaporthe</taxon>
    </lineage>
</organism>
<keyword evidence="3" id="KW-0274">FAD</keyword>
<evidence type="ECO:0000256" key="4">
    <source>
        <dbReference type="ARBA" id="ARBA00023002"/>
    </source>
</evidence>
<name>A0AAD9S291_PHOAM</name>
<dbReference type="GO" id="GO:0071949">
    <property type="term" value="F:FAD binding"/>
    <property type="evidence" value="ECO:0007669"/>
    <property type="project" value="InterPro"/>
</dbReference>
<gene>
    <name evidence="7" type="ORF">N8I77_013192</name>
</gene>
<protein>
    <recommendedName>
        <fullName evidence="6">FAD-binding domain-containing protein</fullName>
    </recommendedName>
</protein>
<dbReference type="GO" id="GO:0004497">
    <property type="term" value="F:monooxygenase activity"/>
    <property type="evidence" value="ECO:0007669"/>
    <property type="project" value="UniProtKB-KW"/>
</dbReference>
<accession>A0AAD9S291</accession>
<dbReference type="Proteomes" id="UP001265746">
    <property type="component" value="Unassembled WGS sequence"/>
</dbReference>
<evidence type="ECO:0000256" key="3">
    <source>
        <dbReference type="ARBA" id="ARBA00022827"/>
    </source>
</evidence>
<dbReference type="InterPro" id="IPR050493">
    <property type="entry name" value="FAD-dep_Monooxygenase_BioMet"/>
</dbReference>
<dbReference type="InterPro" id="IPR036188">
    <property type="entry name" value="FAD/NAD-bd_sf"/>
</dbReference>
<comment type="similarity">
    <text evidence="1">Belongs to the paxM FAD-dependent monooxygenase family.</text>
</comment>
<dbReference type="SUPFAM" id="SSF54373">
    <property type="entry name" value="FAD-linked reductases, C-terminal domain"/>
    <property type="match status" value="1"/>
</dbReference>
<evidence type="ECO:0000313" key="8">
    <source>
        <dbReference type="Proteomes" id="UP001265746"/>
    </source>
</evidence>
<evidence type="ECO:0000256" key="2">
    <source>
        <dbReference type="ARBA" id="ARBA00022630"/>
    </source>
</evidence>
<dbReference type="Pfam" id="PF01494">
    <property type="entry name" value="FAD_binding_3"/>
    <property type="match status" value="1"/>
</dbReference>
<keyword evidence="4" id="KW-0560">Oxidoreductase</keyword>